<dbReference type="Gramene" id="PRQ18249">
    <property type="protein sequence ID" value="PRQ18249"/>
    <property type="gene ID" value="RchiOBHm_Chr7g0203911"/>
</dbReference>
<comment type="subcellular location">
    <subcellularLocation>
        <location evidence="1">Nucleus</location>
    </subcellularLocation>
</comment>
<keyword evidence="2" id="KW-0677">Repeat</keyword>
<reference evidence="12 13" key="1">
    <citation type="journal article" date="2018" name="Nat. Genet.">
        <title>The Rosa genome provides new insights in the design of modern roses.</title>
        <authorList>
            <person name="Bendahmane M."/>
        </authorList>
    </citation>
    <scope>NUCLEOTIDE SEQUENCE [LARGE SCALE GENOMIC DNA]</scope>
    <source>
        <strain evidence="13">cv. Old Blush</strain>
    </source>
</reference>
<evidence type="ECO:0000256" key="5">
    <source>
        <dbReference type="ARBA" id="ARBA00023159"/>
    </source>
</evidence>
<evidence type="ECO:0000256" key="6">
    <source>
        <dbReference type="ARBA" id="ARBA00023163"/>
    </source>
</evidence>
<dbReference type="SMART" id="SM00717">
    <property type="entry name" value="SANT"/>
    <property type="match status" value="2"/>
</dbReference>
<evidence type="ECO:0000313" key="13">
    <source>
        <dbReference type="Proteomes" id="UP000238479"/>
    </source>
</evidence>
<keyword evidence="4" id="KW-0238">DNA-binding</keyword>
<feature type="region of interest" description="Disordered" evidence="9">
    <location>
        <begin position="207"/>
        <end position="228"/>
    </location>
</feature>
<evidence type="ECO:0000256" key="1">
    <source>
        <dbReference type="ARBA" id="ARBA00004123"/>
    </source>
</evidence>
<comment type="caution">
    <text evidence="12">The sequence shown here is derived from an EMBL/GenBank/DDBJ whole genome shotgun (WGS) entry which is preliminary data.</text>
</comment>
<organism evidence="12 13">
    <name type="scientific">Rosa chinensis</name>
    <name type="common">China rose</name>
    <dbReference type="NCBI Taxonomy" id="74649"/>
    <lineage>
        <taxon>Eukaryota</taxon>
        <taxon>Viridiplantae</taxon>
        <taxon>Streptophyta</taxon>
        <taxon>Embryophyta</taxon>
        <taxon>Tracheophyta</taxon>
        <taxon>Spermatophyta</taxon>
        <taxon>Magnoliopsida</taxon>
        <taxon>eudicotyledons</taxon>
        <taxon>Gunneridae</taxon>
        <taxon>Pentapetalae</taxon>
        <taxon>rosids</taxon>
        <taxon>fabids</taxon>
        <taxon>Rosales</taxon>
        <taxon>Rosaceae</taxon>
        <taxon>Rosoideae</taxon>
        <taxon>Rosoideae incertae sedis</taxon>
        <taxon>Rosa</taxon>
    </lineage>
</organism>
<keyword evidence="13" id="KW-1185">Reference proteome</keyword>
<feature type="compositionally biased region" description="Low complexity" evidence="9">
    <location>
        <begin position="133"/>
        <end position="142"/>
    </location>
</feature>
<dbReference type="OMA" id="CEIDWVN"/>
<evidence type="ECO:0000256" key="7">
    <source>
        <dbReference type="ARBA" id="ARBA00023242"/>
    </source>
</evidence>
<dbReference type="SUPFAM" id="SSF46689">
    <property type="entry name" value="Homeodomain-like"/>
    <property type="match status" value="1"/>
</dbReference>
<gene>
    <name evidence="12" type="ORF">RchiOBHm_Chr7g0203911</name>
</gene>
<dbReference type="Gene3D" id="1.10.10.60">
    <property type="entry name" value="Homeodomain-like"/>
    <property type="match status" value="2"/>
</dbReference>
<dbReference type="PROSITE" id="PS50090">
    <property type="entry name" value="MYB_LIKE"/>
    <property type="match status" value="2"/>
</dbReference>
<dbReference type="InterPro" id="IPR009057">
    <property type="entry name" value="Homeodomain-like_sf"/>
</dbReference>
<accession>A0A2P6P8K4</accession>
<evidence type="ECO:0000313" key="12">
    <source>
        <dbReference type="EMBL" id="PRQ18249.1"/>
    </source>
</evidence>
<dbReference type="Proteomes" id="UP000238479">
    <property type="component" value="Chromosome 7"/>
</dbReference>
<dbReference type="EMBL" id="PDCK01000045">
    <property type="protein sequence ID" value="PRQ18249.1"/>
    <property type="molecule type" value="Genomic_DNA"/>
</dbReference>
<dbReference type="STRING" id="74649.A0A2P6P8K4"/>
<evidence type="ECO:0000256" key="2">
    <source>
        <dbReference type="ARBA" id="ARBA00022737"/>
    </source>
</evidence>
<dbReference type="GO" id="GO:0005634">
    <property type="term" value="C:nucleus"/>
    <property type="evidence" value="ECO:0007669"/>
    <property type="project" value="UniProtKB-SubCell"/>
</dbReference>
<dbReference type="AlphaFoldDB" id="A0A2P6P8K4"/>
<feature type="domain" description="Myb-like" evidence="10">
    <location>
        <begin position="63"/>
        <end position="113"/>
    </location>
</feature>
<name>A0A2P6P8K4_ROSCH</name>
<dbReference type="Pfam" id="PF00249">
    <property type="entry name" value="Myb_DNA-binding"/>
    <property type="match status" value="2"/>
</dbReference>
<dbReference type="GO" id="GO:0000976">
    <property type="term" value="F:transcription cis-regulatory region binding"/>
    <property type="evidence" value="ECO:0007669"/>
    <property type="project" value="TreeGrafter"/>
</dbReference>
<feature type="domain" description="HTH myb-type" evidence="11">
    <location>
        <begin position="63"/>
        <end position="117"/>
    </location>
</feature>
<dbReference type="PANTHER" id="PTHR47998:SF38">
    <property type="entry name" value="MYB TRANSCRIPTION FACTOR"/>
    <property type="match status" value="1"/>
</dbReference>
<dbReference type="InterPro" id="IPR001005">
    <property type="entry name" value="SANT/Myb"/>
</dbReference>
<dbReference type="InterPro" id="IPR017930">
    <property type="entry name" value="Myb_dom"/>
</dbReference>
<evidence type="ECO:0000259" key="10">
    <source>
        <dbReference type="PROSITE" id="PS50090"/>
    </source>
</evidence>
<dbReference type="GO" id="GO:0030154">
    <property type="term" value="P:cell differentiation"/>
    <property type="evidence" value="ECO:0007669"/>
    <property type="project" value="TreeGrafter"/>
</dbReference>
<feature type="domain" description="HTH myb-type" evidence="11">
    <location>
        <begin position="10"/>
        <end position="62"/>
    </location>
</feature>
<evidence type="ECO:0000256" key="9">
    <source>
        <dbReference type="SAM" id="MobiDB-lite"/>
    </source>
</evidence>
<keyword evidence="7" id="KW-0539">Nucleus</keyword>
<evidence type="ECO:0000256" key="4">
    <source>
        <dbReference type="ARBA" id="ARBA00023125"/>
    </source>
</evidence>
<dbReference type="FunFam" id="1.10.10.60:FF:000302">
    <property type="entry name" value="Transcription factor TT2"/>
    <property type="match status" value="1"/>
</dbReference>
<dbReference type="CDD" id="cd00167">
    <property type="entry name" value="SANT"/>
    <property type="match status" value="2"/>
</dbReference>
<evidence type="ECO:0000259" key="11">
    <source>
        <dbReference type="PROSITE" id="PS51294"/>
    </source>
</evidence>
<dbReference type="FunFam" id="1.10.10.60:FF:000001">
    <property type="entry name" value="MYB-related transcription factor"/>
    <property type="match status" value="1"/>
</dbReference>
<keyword evidence="6" id="KW-0804">Transcription</keyword>
<dbReference type="PROSITE" id="PS51294">
    <property type="entry name" value="HTH_MYB"/>
    <property type="match status" value="2"/>
</dbReference>
<evidence type="ECO:0000256" key="3">
    <source>
        <dbReference type="ARBA" id="ARBA00023015"/>
    </source>
</evidence>
<sequence length="228" mass="25766">MAPKNDGSTKKVMNKGAWTAEEDRKLAEYIEIHGAKRWKTVASIAGLNRCGKSCRLRWLNYLRPNIKRGNISDDEEDLILRLHKLLGNRWSLIAGRLPGRTDNEIKNYWNSHLSKKIKQKNEKATLASAAQETSTTSTTTTTPPQKALNETSSVPADKDEEERVKLGTSSDGNFDVNEFFDFSTEGSYGLEWVNKFLELDEDPMAAAYRENNKAMPKESQSQHKSKCP</sequence>
<protein>
    <recommendedName>
        <fullName evidence="8">Myb-related protein 123</fullName>
    </recommendedName>
</protein>
<feature type="domain" description="Myb-like" evidence="10">
    <location>
        <begin position="10"/>
        <end position="62"/>
    </location>
</feature>
<evidence type="ECO:0000256" key="8">
    <source>
        <dbReference type="ARBA" id="ARBA00083772"/>
    </source>
</evidence>
<dbReference type="PANTHER" id="PTHR47998">
    <property type="entry name" value="TRANSCRIPTION FACTOR MYB51-LIKE ISOFORM X1"/>
    <property type="match status" value="1"/>
</dbReference>
<keyword evidence="5" id="KW-0010">Activator</keyword>
<proteinExistence type="predicted"/>
<dbReference type="InterPro" id="IPR015495">
    <property type="entry name" value="Myb_TF_plants"/>
</dbReference>
<keyword evidence="3" id="KW-0805">Transcription regulation</keyword>
<dbReference type="GO" id="GO:0006355">
    <property type="term" value="P:regulation of DNA-templated transcription"/>
    <property type="evidence" value="ECO:0007669"/>
    <property type="project" value="TreeGrafter"/>
</dbReference>
<feature type="region of interest" description="Disordered" evidence="9">
    <location>
        <begin position="120"/>
        <end position="170"/>
    </location>
</feature>
<dbReference type="OrthoDB" id="2143914at2759"/>